<proteinExistence type="predicted"/>
<dbReference type="AlphaFoldDB" id="A0A8S4G8S8"/>
<dbReference type="GO" id="GO:0046872">
    <property type="term" value="F:metal ion binding"/>
    <property type="evidence" value="ECO:0007669"/>
    <property type="project" value="InterPro"/>
</dbReference>
<feature type="domain" description="Peptidase M16 N-terminal" evidence="1">
    <location>
        <begin position="78"/>
        <end position="201"/>
    </location>
</feature>
<dbReference type="PANTHER" id="PTHR11851">
    <property type="entry name" value="METALLOPROTEASE"/>
    <property type="match status" value="1"/>
</dbReference>
<evidence type="ECO:0000259" key="1">
    <source>
        <dbReference type="Pfam" id="PF00675"/>
    </source>
</evidence>
<gene>
    <name evidence="2" type="ORF">PLXY2_LOCUS14519</name>
</gene>
<reference evidence="2" key="1">
    <citation type="submission" date="2020-11" db="EMBL/GenBank/DDBJ databases">
        <authorList>
            <person name="Whiteford S."/>
        </authorList>
    </citation>
    <scope>NUCLEOTIDE SEQUENCE</scope>
</reference>
<sequence>MSTYIRTKILTSPWHIPLRHVATSARARSLPQPDYGPAEIRRSELSNGIKMAVAQPWGAPLAACTIMYRVGKVLSRAAGSRFEADSSLGASHFLRACSDCSGRGSSGYLKTRDLMQHGAALACSTDRQTVSYTLTCVPSDFQHLKYYLLDAACRCSYPQHEIDDRKDQIRGDLTRISPEVRVMDLVQKAAFKGGLSNSTFCVRERIDAMSQCVLTTYVAERFRTCDLAIGSFGLGFDEVMKLAESVDIRKSKSPADPRSAWRAGQESHDMGRDADTYIALAVPGAGTQDFGSLLKLAILSSALGSGAVTSSHELDLTMELPVDYLVDGDVFTSYSTFNLSYSDAGIFGVLAKTRACSAATVAHKAASFLRDIGQIDLASIDAGKRRLQLNLSLHYSDPASMSEDLAFQCGAGAAVDGAKDAIAKIHAIDPSDVKQMAVELPARTHFPTKTLKMDAKEVCVEIENDEFYSKYLVDSVKPLIAENLSVSDQVSKLALGIDKLSKSLERQVLAKRNDLLTQASHIADLAGCPLSGKSGRVREKSGKL</sequence>
<dbReference type="Pfam" id="PF00675">
    <property type="entry name" value="Peptidase_M16"/>
    <property type="match status" value="1"/>
</dbReference>
<dbReference type="InterPro" id="IPR050361">
    <property type="entry name" value="MPP/UQCRC_Complex"/>
</dbReference>
<dbReference type="Proteomes" id="UP000653454">
    <property type="component" value="Unassembled WGS sequence"/>
</dbReference>
<evidence type="ECO:0000313" key="3">
    <source>
        <dbReference type="Proteomes" id="UP000653454"/>
    </source>
</evidence>
<protein>
    <submittedName>
        <fullName evidence="2">(diamondback moth) hypothetical protein</fullName>
    </submittedName>
</protein>
<evidence type="ECO:0000313" key="2">
    <source>
        <dbReference type="EMBL" id="CAG9136274.1"/>
    </source>
</evidence>
<dbReference type="PANTHER" id="PTHR11851:SF226">
    <property type="entry name" value="CYTOCHROME B-C1 COMPLEX SUBUNIT 2, MITOCHONDRIAL"/>
    <property type="match status" value="1"/>
</dbReference>
<keyword evidence="3" id="KW-1185">Reference proteome</keyword>
<accession>A0A8S4G8S8</accession>
<dbReference type="InterPro" id="IPR011249">
    <property type="entry name" value="Metalloenz_LuxS/M16"/>
</dbReference>
<organism evidence="2 3">
    <name type="scientific">Plutella xylostella</name>
    <name type="common">Diamondback moth</name>
    <name type="synonym">Plutella maculipennis</name>
    <dbReference type="NCBI Taxonomy" id="51655"/>
    <lineage>
        <taxon>Eukaryota</taxon>
        <taxon>Metazoa</taxon>
        <taxon>Ecdysozoa</taxon>
        <taxon>Arthropoda</taxon>
        <taxon>Hexapoda</taxon>
        <taxon>Insecta</taxon>
        <taxon>Pterygota</taxon>
        <taxon>Neoptera</taxon>
        <taxon>Endopterygota</taxon>
        <taxon>Lepidoptera</taxon>
        <taxon>Glossata</taxon>
        <taxon>Ditrysia</taxon>
        <taxon>Yponomeutoidea</taxon>
        <taxon>Plutellidae</taxon>
        <taxon>Plutella</taxon>
    </lineage>
</organism>
<dbReference type="EMBL" id="CAJHNJ030000132">
    <property type="protein sequence ID" value="CAG9136274.1"/>
    <property type="molecule type" value="Genomic_DNA"/>
</dbReference>
<name>A0A8S4G8S8_PLUXY</name>
<dbReference type="SUPFAM" id="SSF63411">
    <property type="entry name" value="LuxS/MPP-like metallohydrolase"/>
    <property type="match status" value="2"/>
</dbReference>
<dbReference type="Gene3D" id="3.30.830.10">
    <property type="entry name" value="Metalloenzyme, LuxS/M16 peptidase-like"/>
    <property type="match status" value="2"/>
</dbReference>
<dbReference type="InterPro" id="IPR011765">
    <property type="entry name" value="Pept_M16_N"/>
</dbReference>
<comment type="caution">
    <text evidence="2">The sequence shown here is derived from an EMBL/GenBank/DDBJ whole genome shotgun (WGS) entry which is preliminary data.</text>
</comment>
<dbReference type="GO" id="GO:0005739">
    <property type="term" value="C:mitochondrion"/>
    <property type="evidence" value="ECO:0007669"/>
    <property type="project" value="TreeGrafter"/>
</dbReference>